<dbReference type="PANTHER" id="PTHR46042">
    <property type="entry name" value="DIPHTHINE METHYLTRANSFERASE"/>
    <property type="match status" value="1"/>
</dbReference>
<keyword evidence="3" id="KW-0677">Repeat</keyword>
<dbReference type="GO" id="GO:0061685">
    <property type="term" value="F:diphthine methylesterase activity"/>
    <property type="evidence" value="ECO:0007669"/>
    <property type="project" value="UniProtKB-EC"/>
</dbReference>
<sequence>MHTIDEPPAVLIRHPRNNKIIIIGTYVLDKETGKRYGSVATLKAQIDECVEIASVRTPESSVLDLKAIPSRTNEFVSAQSTGSIIFWIIEEDGTIHKQKALNVFDPEVLVLSIGFDSTGSLMVLTLTTGEVSVMDMNKLELLFTTKVHDLEAWTGVFKDNLILSGGDDQKLACLDTRIEAVVLQNRNIHGAGVTSILPRSENKLLTGSYDDNCRVIDMRSAFREVSATDLGGGVWRLVPNKYNDDILACCMYGGARIMQEQSDSVSIIKSYTDHHQSMVYGGDWLDDSHVVTCSFYDKLLCNWSTR</sequence>
<evidence type="ECO:0000313" key="8">
    <source>
        <dbReference type="EMBL" id="ODV92926.1"/>
    </source>
</evidence>
<evidence type="ECO:0000256" key="1">
    <source>
        <dbReference type="ARBA" id="ARBA00005156"/>
    </source>
</evidence>
<dbReference type="PANTHER" id="PTHR46042:SF1">
    <property type="entry name" value="DIPHTHINE METHYLTRANSFERASE"/>
    <property type="match status" value="1"/>
</dbReference>
<keyword evidence="2" id="KW-0853">WD repeat</keyword>
<evidence type="ECO:0000256" key="7">
    <source>
        <dbReference type="ARBA" id="ARBA00047551"/>
    </source>
</evidence>
<dbReference type="InterPro" id="IPR001680">
    <property type="entry name" value="WD40_rpt"/>
</dbReference>
<comment type="pathway">
    <text evidence="1">Protein modification; peptidyl-diphthamide biosynthesis.</text>
</comment>
<dbReference type="OrthoDB" id="1930760at2759"/>
<dbReference type="InterPro" id="IPR052415">
    <property type="entry name" value="Diphthine_MTase"/>
</dbReference>
<dbReference type="Proteomes" id="UP000095023">
    <property type="component" value="Unassembled WGS sequence"/>
</dbReference>
<keyword evidence="4" id="KW-0378">Hydrolase</keyword>
<dbReference type="GO" id="GO:0005768">
    <property type="term" value="C:endosome"/>
    <property type="evidence" value="ECO:0007669"/>
    <property type="project" value="EnsemblFungi"/>
</dbReference>
<dbReference type="InterPro" id="IPR036322">
    <property type="entry name" value="WD40_repeat_dom_sf"/>
</dbReference>
<accession>A0A1E4TMD5</accession>
<keyword evidence="9" id="KW-1185">Reference proteome</keyword>
<evidence type="ECO:0000256" key="5">
    <source>
        <dbReference type="ARBA" id="ARBA00038092"/>
    </source>
</evidence>
<evidence type="ECO:0000313" key="9">
    <source>
        <dbReference type="Proteomes" id="UP000095023"/>
    </source>
</evidence>
<name>A0A1E4TMD5_9ASCO</name>
<dbReference type="InterPro" id="IPR015943">
    <property type="entry name" value="WD40/YVTN_repeat-like_dom_sf"/>
</dbReference>
<dbReference type="SMART" id="SM00320">
    <property type="entry name" value="WD40"/>
    <property type="match status" value="4"/>
</dbReference>
<dbReference type="GO" id="GO:0032456">
    <property type="term" value="P:endocytic recycling"/>
    <property type="evidence" value="ECO:0007669"/>
    <property type="project" value="EnsemblFungi"/>
</dbReference>
<reference evidence="9" key="1">
    <citation type="submission" date="2016-02" db="EMBL/GenBank/DDBJ databases">
        <title>Comparative genomics of biotechnologically important yeasts.</title>
        <authorList>
            <consortium name="DOE Joint Genome Institute"/>
            <person name="Riley R."/>
            <person name="Haridas S."/>
            <person name="Wolfe K.H."/>
            <person name="Lopes M.R."/>
            <person name="Hittinger C.T."/>
            <person name="Goker M."/>
            <person name="Salamov A."/>
            <person name="Wisecaver J."/>
            <person name="Long T.M."/>
            <person name="Aerts A.L."/>
            <person name="Barry K."/>
            <person name="Choi C."/>
            <person name="Clum A."/>
            <person name="Coughlan A.Y."/>
            <person name="Deshpande S."/>
            <person name="Douglass A.P."/>
            <person name="Hanson S.J."/>
            <person name="Klenk H.-P."/>
            <person name="Labutti K."/>
            <person name="Lapidus A."/>
            <person name="Lindquist E."/>
            <person name="Lipzen A."/>
            <person name="Meier-Kolthoff J.P."/>
            <person name="Ohm R.A."/>
            <person name="Otillar R.P."/>
            <person name="Pangilinan J."/>
            <person name="Peng Y."/>
            <person name="Rokas A."/>
            <person name="Rosa C.A."/>
            <person name="Scheuner C."/>
            <person name="Sibirny A.A."/>
            <person name="Slot J.C."/>
            <person name="Stielow J.B."/>
            <person name="Sun H."/>
            <person name="Kurtzman C.P."/>
            <person name="Blackwell M."/>
            <person name="Jeffries T.W."/>
            <person name="Grigoriev I.V."/>
        </authorList>
    </citation>
    <scope>NUCLEOTIDE SEQUENCE [LARGE SCALE GENOMIC DNA]</scope>
    <source>
        <strain evidence="9">NRRL Y-17796</strain>
    </source>
</reference>
<evidence type="ECO:0000256" key="4">
    <source>
        <dbReference type="ARBA" id="ARBA00022801"/>
    </source>
</evidence>
<dbReference type="EC" id="3.1.1.97" evidence="6"/>
<protein>
    <recommendedName>
        <fullName evidence="6">methylated diphthine methylhydrolase</fullName>
        <ecNumber evidence="6">3.1.1.97</ecNumber>
    </recommendedName>
</protein>
<comment type="catalytic activity">
    <reaction evidence="7">
        <text>diphthine methyl ester-[translation elongation factor 2] + H2O = diphthine-[translation elongation factor 2] + methanol + H(+)</text>
        <dbReference type="Rhea" id="RHEA:42656"/>
        <dbReference type="Rhea" id="RHEA-COMP:10172"/>
        <dbReference type="Rhea" id="RHEA-COMP:10173"/>
        <dbReference type="ChEBI" id="CHEBI:15377"/>
        <dbReference type="ChEBI" id="CHEBI:15378"/>
        <dbReference type="ChEBI" id="CHEBI:17790"/>
        <dbReference type="ChEBI" id="CHEBI:79005"/>
        <dbReference type="ChEBI" id="CHEBI:82696"/>
        <dbReference type="EC" id="3.1.1.97"/>
    </reaction>
</comment>
<evidence type="ECO:0000256" key="3">
    <source>
        <dbReference type="ARBA" id="ARBA00022737"/>
    </source>
</evidence>
<dbReference type="GO" id="GO:0017183">
    <property type="term" value="P:protein histidyl modification to diphthamide"/>
    <property type="evidence" value="ECO:0007669"/>
    <property type="project" value="EnsemblFungi"/>
</dbReference>
<evidence type="ECO:0000256" key="6">
    <source>
        <dbReference type="ARBA" id="ARBA00039131"/>
    </source>
</evidence>
<gene>
    <name evidence="8" type="ORF">CANCADRAFT_21531</name>
</gene>
<dbReference type="EMBL" id="KV453841">
    <property type="protein sequence ID" value="ODV92926.1"/>
    <property type="molecule type" value="Genomic_DNA"/>
</dbReference>
<dbReference type="Gene3D" id="2.130.10.10">
    <property type="entry name" value="YVTN repeat-like/Quinoprotein amine dehydrogenase"/>
    <property type="match status" value="1"/>
</dbReference>
<dbReference type="AlphaFoldDB" id="A0A1E4TMD5"/>
<comment type="similarity">
    <text evidence="5">Belongs to the DPH7 family.</text>
</comment>
<evidence type="ECO:0000256" key="2">
    <source>
        <dbReference type="ARBA" id="ARBA00022574"/>
    </source>
</evidence>
<dbReference type="SUPFAM" id="SSF50978">
    <property type="entry name" value="WD40 repeat-like"/>
    <property type="match status" value="1"/>
</dbReference>
<proteinExistence type="inferred from homology"/>
<organism evidence="8 9">
    <name type="scientific">Tortispora caseinolytica NRRL Y-17796</name>
    <dbReference type="NCBI Taxonomy" id="767744"/>
    <lineage>
        <taxon>Eukaryota</taxon>
        <taxon>Fungi</taxon>
        <taxon>Dikarya</taxon>
        <taxon>Ascomycota</taxon>
        <taxon>Saccharomycotina</taxon>
        <taxon>Trigonopsidomycetes</taxon>
        <taxon>Trigonopsidales</taxon>
        <taxon>Trigonopsidaceae</taxon>
        <taxon>Tortispora</taxon>
    </lineage>
</organism>